<accession>A0ABW0KHL9</accession>
<dbReference type="Proteomes" id="UP001596044">
    <property type="component" value="Unassembled WGS sequence"/>
</dbReference>
<evidence type="ECO:0000259" key="1">
    <source>
        <dbReference type="Pfam" id="PF07299"/>
    </source>
</evidence>
<dbReference type="CDD" id="cd16342">
    <property type="entry name" value="FusC_FusB"/>
    <property type="match status" value="1"/>
</dbReference>
<evidence type="ECO:0000259" key="2">
    <source>
        <dbReference type="Pfam" id="PF16571"/>
    </source>
</evidence>
<organism evidence="3 4">
    <name type="scientific">Paenibacillus aestuarii</name>
    <dbReference type="NCBI Taxonomy" id="516965"/>
    <lineage>
        <taxon>Bacteria</taxon>
        <taxon>Bacillati</taxon>
        <taxon>Bacillota</taxon>
        <taxon>Bacilli</taxon>
        <taxon>Bacillales</taxon>
        <taxon>Paenibacillaceae</taxon>
        <taxon>Paenibacillus</taxon>
    </lineage>
</organism>
<feature type="domain" description="Elongation factor G-binding protein N-terminal" evidence="1">
    <location>
        <begin position="5"/>
        <end position="87"/>
    </location>
</feature>
<dbReference type="Gene3D" id="1.20.1280.250">
    <property type="match status" value="1"/>
</dbReference>
<dbReference type="EMBL" id="JBHSMJ010000042">
    <property type="protein sequence ID" value="MFC5452116.1"/>
    <property type="molecule type" value="Genomic_DNA"/>
</dbReference>
<sequence>MSAPFIRNYHYNYIKKQTDQLLHAIRTNAELKILQSVRDSAEAKVTELFPDVSEAHKQMLTSFTALETADDFHKYLKALEPHLDAFPPITEKQIQKLFPKNKKLKTPDLSAIDHRYTTYLSWTDIATNKLFIVYHRHGQFVGVEGRFTPTNKKSYCFICNRYEELVLFSAISKKRPAKSSPDYYKAVGNYMCMHSHECNKNVTDPSALEKFLDSVLN</sequence>
<evidence type="ECO:0000313" key="3">
    <source>
        <dbReference type="EMBL" id="MFC5452116.1"/>
    </source>
</evidence>
<dbReference type="InterPro" id="IPR010841">
    <property type="entry name" value="EF-G-binding_N"/>
</dbReference>
<dbReference type="RefSeq" id="WP_270877873.1">
    <property type="nucleotide sequence ID" value="NZ_JAQFVF010000010.1"/>
</dbReference>
<reference evidence="4" key="1">
    <citation type="journal article" date="2019" name="Int. J. Syst. Evol. Microbiol.">
        <title>The Global Catalogue of Microorganisms (GCM) 10K type strain sequencing project: providing services to taxonomists for standard genome sequencing and annotation.</title>
        <authorList>
            <consortium name="The Broad Institute Genomics Platform"/>
            <consortium name="The Broad Institute Genome Sequencing Center for Infectious Disease"/>
            <person name="Wu L."/>
            <person name="Ma J."/>
        </authorList>
    </citation>
    <scope>NUCLEOTIDE SEQUENCE [LARGE SCALE GENOMIC DNA]</scope>
    <source>
        <strain evidence="4">KACC 11904</strain>
    </source>
</reference>
<dbReference type="InterPro" id="IPR032330">
    <property type="entry name" value="EF-G-binding_C"/>
</dbReference>
<dbReference type="Pfam" id="PF07299">
    <property type="entry name" value="EF-G-binding_N"/>
    <property type="match status" value="1"/>
</dbReference>
<evidence type="ECO:0000313" key="4">
    <source>
        <dbReference type="Proteomes" id="UP001596044"/>
    </source>
</evidence>
<proteinExistence type="predicted"/>
<dbReference type="Pfam" id="PF16571">
    <property type="entry name" value="FBP_C"/>
    <property type="match status" value="1"/>
</dbReference>
<gene>
    <name evidence="3" type="ORF">ACFPOG_28315</name>
</gene>
<protein>
    <submittedName>
        <fullName evidence="3">FusB/FusC family EF-G-binding protein</fullName>
    </submittedName>
</protein>
<keyword evidence="4" id="KW-1185">Reference proteome</keyword>
<feature type="domain" description="Elongation factor G-binding protein C-terminal treble-clef zinc-finger" evidence="2">
    <location>
        <begin position="101"/>
        <end position="206"/>
    </location>
</feature>
<dbReference type="InterPro" id="IPR038344">
    <property type="entry name" value="EF-G_N_sf"/>
</dbReference>
<comment type="caution">
    <text evidence="3">The sequence shown here is derived from an EMBL/GenBank/DDBJ whole genome shotgun (WGS) entry which is preliminary data.</text>
</comment>
<name>A0ABW0KHL9_9BACL</name>